<dbReference type="Pfam" id="PF02173">
    <property type="entry name" value="pKID"/>
    <property type="match status" value="1"/>
</dbReference>
<evidence type="ECO:0000256" key="19">
    <source>
        <dbReference type="ARBA" id="ARBA00022843"/>
    </source>
</evidence>
<evidence type="ECO:0000256" key="14">
    <source>
        <dbReference type="ARBA" id="ARBA00022618"/>
    </source>
</evidence>
<evidence type="ECO:0000256" key="4">
    <source>
        <dbReference type="ARBA" id="ARBA00004218"/>
    </source>
</evidence>
<dbReference type="PROSITE" id="PS00479">
    <property type="entry name" value="ZF_DAG_PE_1"/>
    <property type="match status" value="1"/>
</dbReference>
<feature type="coiled-coil region" evidence="35">
    <location>
        <begin position="53"/>
        <end position="108"/>
    </location>
</feature>
<feature type="compositionally biased region" description="Polar residues" evidence="36">
    <location>
        <begin position="260"/>
        <end position="273"/>
    </location>
</feature>
<dbReference type="PANTHER" id="PTHR46199">
    <property type="entry name" value="RAC GTPASE-ACTIVATING PROTEIN 1"/>
    <property type="match status" value="1"/>
</dbReference>
<evidence type="ECO:0000256" key="31">
    <source>
        <dbReference type="ARBA" id="ARBA00023306"/>
    </source>
</evidence>
<organism>
    <name type="scientific">Branchiostoma floridae</name>
    <name type="common">Florida lancelet</name>
    <name type="synonym">Amphioxus</name>
    <dbReference type="NCBI Taxonomy" id="7739"/>
    <lineage>
        <taxon>Eukaryota</taxon>
        <taxon>Metazoa</taxon>
        <taxon>Chordata</taxon>
        <taxon>Cephalochordata</taxon>
        <taxon>Leptocardii</taxon>
        <taxon>Amphioxiformes</taxon>
        <taxon>Branchiostomatidae</taxon>
        <taxon>Branchiostoma</taxon>
    </lineage>
</organism>
<dbReference type="CDD" id="cd20821">
    <property type="entry name" value="C1_MgcRacGAP"/>
    <property type="match status" value="1"/>
</dbReference>
<protein>
    <recommendedName>
        <fullName evidence="33">Rac GTPase-activating protein 1</fullName>
    </recommendedName>
    <alternativeName>
        <fullName evidence="34">Male germ cell RacGap</fullName>
    </alternativeName>
</protein>
<dbReference type="InterPro" id="IPR002219">
    <property type="entry name" value="PKC_DAG/PE"/>
</dbReference>
<keyword evidence="11" id="KW-0963">Cytoplasm</keyword>
<reference evidence="41" key="1">
    <citation type="journal article" date="2008" name="Nature">
        <title>The amphioxus genome and the evolution of the chordate karyotype.</title>
        <authorList>
            <consortium name="US DOE Joint Genome Institute (JGI-PGF)"/>
            <person name="Putnam N.H."/>
            <person name="Butts T."/>
            <person name="Ferrier D.E.K."/>
            <person name="Furlong R.F."/>
            <person name="Hellsten U."/>
            <person name="Kawashima T."/>
            <person name="Robinson-Rechavi M."/>
            <person name="Shoguchi E."/>
            <person name="Terry A."/>
            <person name="Yu J.-K."/>
            <person name="Benito-Gutierrez E.L."/>
            <person name="Dubchak I."/>
            <person name="Garcia-Fernandez J."/>
            <person name="Gibson-Brown J.J."/>
            <person name="Grigoriev I.V."/>
            <person name="Horton A.C."/>
            <person name="de Jong P.J."/>
            <person name="Jurka J."/>
            <person name="Kapitonov V.V."/>
            <person name="Kohara Y."/>
            <person name="Kuroki Y."/>
            <person name="Lindquist E."/>
            <person name="Lucas S."/>
            <person name="Osoegawa K."/>
            <person name="Pennacchio L.A."/>
            <person name="Salamov A.A."/>
            <person name="Satou Y."/>
            <person name="Sauka-Spengler T."/>
            <person name="Schmutz J."/>
            <person name="Shin-I T."/>
            <person name="Toyoda A."/>
            <person name="Bronner-Fraser M."/>
            <person name="Fujiyama A."/>
            <person name="Holland L.Z."/>
            <person name="Holland P.W.H."/>
            <person name="Satoh N."/>
            <person name="Rokhsar D.S."/>
        </authorList>
    </citation>
    <scope>NUCLEOTIDE SEQUENCE [LARGE SCALE GENOMIC DNA]</scope>
    <source>
        <strain evidence="41">S238N-H82</strain>
        <tissue evidence="41">Testes</tissue>
    </source>
</reference>
<feature type="region of interest" description="Disordered" evidence="36">
    <location>
        <begin position="230"/>
        <end position="308"/>
    </location>
</feature>
<dbReference type="GO" id="GO:0003677">
    <property type="term" value="F:DNA binding"/>
    <property type="evidence" value="ECO:0007669"/>
    <property type="project" value="UniProtKB-KW"/>
</dbReference>
<evidence type="ECO:0000256" key="1">
    <source>
        <dbReference type="ARBA" id="ARBA00004123"/>
    </source>
</evidence>
<dbReference type="FunFam" id="1.20.5.170:FF:000003">
    <property type="entry name" value="cAMP-responsive element modulator isoform X2"/>
    <property type="match status" value="1"/>
</dbReference>
<dbReference type="GO" id="GO:0030154">
    <property type="term" value="P:cell differentiation"/>
    <property type="evidence" value="ECO:0007669"/>
    <property type="project" value="UniProtKB-KW"/>
</dbReference>
<evidence type="ECO:0000256" key="16">
    <source>
        <dbReference type="ARBA" id="ARBA00022771"/>
    </source>
</evidence>
<dbReference type="GO" id="GO:0005819">
    <property type="term" value="C:spindle"/>
    <property type="evidence" value="ECO:0007669"/>
    <property type="project" value="UniProtKB-SubCell"/>
</dbReference>
<evidence type="ECO:0000256" key="36">
    <source>
        <dbReference type="SAM" id="MobiDB-lite"/>
    </source>
</evidence>
<evidence type="ECO:0000256" key="15">
    <source>
        <dbReference type="ARBA" id="ARBA00022723"/>
    </source>
</evidence>
<dbReference type="GO" id="GO:0051301">
    <property type="term" value="P:cell division"/>
    <property type="evidence" value="ECO:0007669"/>
    <property type="project" value="UniProtKB-KW"/>
</dbReference>
<evidence type="ECO:0000256" key="33">
    <source>
        <dbReference type="ARBA" id="ARBA00067896"/>
    </source>
</evidence>
<gene>
    <name evidence="41" type="ORF">BRAFLDRAFT_125596</name>
</gene>
<keyword evidence="22" id="KW-0805">Transcription regulation</keyword>
<dbReference type="SUPFAM" id="SSF57889">
    <property type="entry name" value="Cysteine-rich domain"/>
    <property type="match status" value="1"/>
</dbReference>
<evidence type="ECO:0000256" key="30">
    <source>
        <dbReference type="ARBA" id="ARBA00023242"/>
    </source>
</evidence>
<feature type="domain" description="KID" evidence="40">
    <location>
        <begin position="742"/>
        <end position="801"/>
    </location>
</feature>
<keyword evidence="8" id="KW-0343">GTPase activation</keyword>
<feature type="compositionally biased region" description="Polar residues" evidence="36">
    <location>
        <begin position="618"/>
        <end position="635"/>
    </location>
</feature>
<feature type="domain" description="Phorbol-ester/DAG-type" evidence="37">
    <location>
        <begin position="313"/>
        <end position="362"/>
    </location>
</feature>
<keyword evidence="21" id="KW-0007">Acetylation</keyword>
<evidence type="ECO:0000256" key="23">
    <source>
        <dbReference type="ARBA" id="ARBA00023054"/>
    </source>
</evidence>
<dbReference type="GO" id="GO:0032154">
    <property type="term" value="C:cleavage furrow"/>
    <property type="evidence" value="ECO:0007669"/>
    <property type="project" value="UniProtKB-SubCell"/>
</dbReference>
<keyword evidence="15" id="KW-0479">Metal-binding</keyword>
<name>C3Y4C7_BRAFL</name>
<dbReference type="GO" id="GO:0005634">
    <property type="term" value="C:nucleus"/>
    <property type="evidence" value="ECO:0007669"/>
    <property type="project" value="UniProtKB-SubCell"/>
</dbReference>
<evidence type="ECO:0000256" key="7">
    <source>
        <dbReference type="ARBA" id="ARBA00022448"/>
    </source>
</evidence>
<dbReference type="PROSITE" id="PS50217">
    <property type="entry name" value="BZIP"/>
    <property type="match status" value="1"/>
</dbReference>
<dbReference type="SUPFAM" id="SSF48350">
    <property type="entry name" value="GTPase activation domain, GAP"/>
    <property type="match status" value="1"/>
</dbReference>
<dbReference type="GO" id="GO:0001669">
    <property type="term" value="C:acrosomal vesicle"/>
    <property type="evidence" value="ECO:0007669"/>
    <property type="project" value="UniProtKB-SubCell"/>
</dbReference>
<proteinExistence type="predicted"/>
<keyword evidence="17" id="KW-0221">Differentiation</keyword>
<dbReference type="CDD" id="cd04382">
    <property type="entry name" value="RhoGAP_MgcRacGAP"/>
    <property type="match status" value="1"/>
</dbReference>
<dbReference type="PROSITE" id="PS00036">
    <property type="entry name" value="BZIP_BASIC"/>
    <property type="match status" value="1"/>
</dbReference>
<evidence type="ECO:0000256" key="11">
    <source>
        <dbReference type="ARBA" id="ARBA00022490"/>
    </source>
</evidence>
<dbReference type="SMART" id="SM00324">
    <property type="entry name" value="RhoGAP"/>
    <property type="match status" value="1"/>
</dbReference>
<dbReference type="InParanoid" id="C3Y4C7"/>
<evidence type="ECO:0000256" key="24">
    <source>
        <dbReference type="ARBA" id="ARBA00023065"/>
    </source>
</evidence>
<feature type="region of interest" description="Disordered" evidence="36">
    <location>
        <begin position="170"/>
        <end position="195"/>
    </location>
</feature>
<keyword evidence="12" id="KW-1017">Isopeptide bond</keyword>
<evidence type="ECO:0000259" key="40">
    <source>
        <dbReference type="PROSITE" id="PS50953"/>
    </source>
</evidence>
<evidence type="ECO:0000256" key="8">
    <source>
        <dbReference type="ARBA" id="ARBA00022468"/>
    </source>
</evidence>
<keyword evidence="20" id="KW-0744">Spermatogenesis</keyword>
<dbReference type="Pfam" id="PF00170">
    <property type="entry name" value="bZIP_1"/>
    <property type="match status" value="1"/>
</dbReference>
<dbReference type="GO" id="GO:0008270">
    <property type="term" value="F:zinc ion binding"/>
    <property type="evidence" value="ECO:0007669"/>
    <property type="project" value="UniProtKB-KW"/>
</dbReference>
<evidence type="ECO:0000256" key="35">
    <source>
        <dbReference type="SAM" id="Coils"/>
    </source>
</evidence>
<keyword evidence="28" id="KW-0804">Transcription</keyword>
<dbReference type="SUPFAM" id="SSF57959">
    <property type="entry name" value="Leucine zipper domain"/>
    <property type="match status" value="1"/>
</dbReference>
<evidence type="ECO:0000256" key="32">
    <source>
        <dbReference type="ARBA" id="ARBA00023329"/>
    </source>
</evidence>
<evidence type="ECO:0000256" key="3">
    <source>
        <dbReference type="ARBA" id="ARBA00004214"/>
    </source>
</evidence>
<keyword evidence="9" id="KW-0217">Developmental protein</keyword>
<dbReference type="InterPro" id="IPR046349">
    <property type="entry name" value="C1-like_sf"/>
</dbReference>
<evidence type="ECO:0000256" key="29">
    <source>
        <dbReference type="ARBA" id="ARBA00023212"/>
    </source>
</evidence>
<dbReference type="eggNOG" id="KOG3584">
    <property type="taxonomic scope" value="Eukaryota"/>
</dbReference>
<dbReference type="CDD" id="cd14690">
    <property type="entry name" value="bZIP_CREB1"/>
    <property type="match status" value="1"/>
</dbReference>
<evidence type="ECO:0000256" key="17">
    <source>
        <dbReference type="ARBA" id="ARBA00022782"/>
    </source>
</evidence>
<keyword evidence="24" id="KW-0406">Ion transport</keyword>
<dbReference type="GO" id="GO:0030496">
    <property type="term" value="C:midbody"/>
    <property type="evidence" value="ECO:0007669"/>
    <property type="project" value="UniProtKB-SubCell"/>
</dbReference>
<dbReference type="STRING" id="7739.C3Y4C7"/>
<keyword evidence="13" id="KW-0597">Phosphoprotein</keyword>
<evidence type="ECO:0000256" key="18">
    <source>
        <dbReference type="ARBA" id="ARBA00022833"/>
    </source>
</evidence>
<dbReference type="SMART" id="SM00338">
    <property type="entry name" value="BRLZ"/>
    <property type="match status" value="1"/>
</dbReference>
<dbReference type="CDD" id="cd00161">
    <property type="entry name" value="beta-trefoil_Ricin-like"/>
    <property type="match status" value="1"/>
</dbReference>
<evidence type="ECO:0000259" key="37">
    <source>
        <dbReference type="PROSITE" id="PS50081"/>
    </source>
</evidence>
<evidence type="ECO:0000313" key="41">
    <source>
        <dbReference type="EMBL" id="EEN64801.1"/>
    </source>
</evidence>
<dbReference type="InterPro" id="IPR000198">
    <property type="entry name" value="RhoGAP_dom"/>
</dbReference>
<dbReference type="SMART" id="SM00109">
    <property type="entry name" value="C1"/>
    <property type="match status" value="1"/>
</dbReference>
<evidence type="ECO:0000256" key="13">
    <source>
        <dbReference type="ARBA" id="ARBA00022553"/>
    </source>
</evidence>
<dbReference type="eggNOG" id="KOG3564">
    <property type="taxonomic scope" value="Eukaryota"/>
</dbReference>
<accession>C3Y4C7</accession>
<keyword evidence="18" id="KW-0862">Zinc</keyword>
<dbReference type="GO" id="GO:0006811">
    <property type="term" value="P:monoatomic ion transport"/>
    <property type="evidence" value="ECO:0007669"/>
    <property type="project" value="UniProtKB-KW"/>
</dbReference>
<dbReference type="GO" id="GO:0003700">
    <property type="term" value="F:DNA-binding transcription factor activity"/>
    <property type="evidence" value="ECO:0007669"/>
    <property type="project" value="InterPro"/>
</dbReference>
<dbReference type="PROSITE" id="PS50238">
    <property type="entry name" value="RHOGAP"/>
    <property type="match status" value="1"/>
</dbReference>
<keyword evidence="23 35" id="KW-0175">Coiled coil</keyword>
<feature type="domain" description="BZIP" evidence="38">
    <location>
        <begin position="963"/>
        <end position="1014"/>
    </location>
</feature>
<dbReference type="Gene3D" id="3.30.60.20">
    <property type="match status" value="1"/>
</dbReference>
<keyword evidence="10" id="KW-1003">Cell membrane</keyword>
<evidence type="ECO:0000256" key="22">
    <source>
        <dbReference type="ARBA" id="ARBA00023015"/>
    </source>
</evidence>
<evidence type="ECO:0000256" key="21">
    <source>
        <dbReference type="ARBA" id="ARBA00022990"/>
    </source>
</evidence>
<dbReference type="PROSITE" id="PS50081">
    <property type="entry name" value="ZF_DAG_PE_2"/>
    <property type="match status" value="1"/>
</dbReference>
<dbReference type="EMBL" id="GG666485">
    <property type="protein sequence ID" value="EEN64801.1"/>
    <property type="molecule type" value="Genomic_DNA"/>
</dbReference>
<evidence type="ECO:0000256" key="34">
    <source>
        <dbReference type="ARBA" id="ARBA00075869"/>
    </source>
</evidence>
<dbReference type="GO" id="GO:0008289">
    <property type="term" value="F:lipid binding"/>
    <property type="evidence" value="ECO:0007669"/>
    <property type="project" value="UniProtKB-KW"/>
</dbReference>
<evidence type="ECO:0000259" key="39">
    <source>
        <dbReference type="PROSITE" id="PS50238"/>
    </source>
</evidence>
<keyword evidence="27" id="KW-0472">Membrane</keyword>
<dbReference type="AlphaFoldDB" id="C3Y4C7"/>
<keyword evidence="31" id="KW-0131">Cell cycle</keyword>
<comment type="subcellular location">
    <subcellularLocation>
        <location evidence="5">Cell membrane</location>
        <topology evidence="5">Peripheral membrane protein</topology>
        <orientation evidence="5">Cytoplasmic side</orientation>
    </subcellularLocation>
    <subcellularLocation>
        <location evidence="6">Cleavage furrow</location>
    </subcellularLocation>
    <subcellularLocation>
        <location evidence="2">Cytoplasm</location>
        <location evidence="2">Cytoskeleton</location>
        <location evidence="2">Spindle</location>
    </subcellularLocation>
    <subcellularLocation>
        <location evidence="4">Cytoplasmic vesicle</location>
        <location evidence="4">Secretory vesicle</location>
        <location evidence="4">Acrosome</location>
    </subcellularLocation>
    <subcellularLocation>
        <location evidence="3">Midbody</location>
    </subcellularLocation>
    <subcellularLocation>
        <location evidence="1">Nucleus</location>
    </subcellularLocation>
</comment>
<feature type="coiled-coil region" evidence="35">
    <location>
        <begin position="988"/>
        <end position="1015"/>
    </location>
</feature>
<dbReference type="FunFam" id="3.30.60.20:FF:000033">
    <property type="entry name" value="Rac GTPase-activating protein 1"/>
    <property type="match status" value="1"/>
</dbReference>
<evidence type="ECO:0000256" key="9">
    <source>
        <dbReference type="ARBA" id="ARBA00022473"/>
    </source>
</evidence>
<dbReference type="GO" id="GO:0007165">
    <property type="term" value="P:signal transduction"/>
    <property type="evidence" value="ECO:0007669"/>
    <property type="project" value="InterPro"/>
</dbReference>
<evidence type="ECO:0000256" key="12">
    <source>
        <dbReference type="ARBA" id="ARBA00022499"/>
    </source>
</evidence>
<keyword evidence="26" id="KW-0238">DNA-binding</keyword>
<evidence type="ECO:0000256" key="2">
    <source>
        <dbReference type="ARBA" id="ARBA00004186"/>
    </source>
</evidence>
<keyword evidence="19" id="KW-0832">Ubl conjugation</keyword>
<evidence type="ECO:0000256" key="6">
    <source>
        <dbReference type="ARBA" id="ARBA00004626"/>
    </source>
</evidence>
<feature type="compositionally biased region" description="Basic residues" evidence="36">
    <location>
        <begin position="174"/>
        <end position="183"/>
    </location>
</feature>
<dbReference type="GO" id="GO:0007283">
    <property type="term" value="P:spermatogenesis"/>
    <property type="evidence" value="ECO:0007669"/>
    <property type="project" value="UniProtKB-KW"/>
</dbReference>
<evidence type="ECO:0000259" key="38">
    <source>
        <dbReference type="PROSITE" id="PS50217"/>
    </source>
</evidence>
<evidence type="ECO:0000256" key="5">
    <source>
        <dbReference type="ARBA" id="ARBA00004413"/>
    </source>
</evidence>
<dbReference type="Gene3D" id="1.20.5.170">
    <property type="match status" value="1"/>
</dbReference>
<evidence type="ECO:0000256" key="27">
    <source>
        <dbReference type="ARBA" id="ARBA00023136"/>
    </source>
</evidence>
<dbReference type="Gene3D" id="1.10.555.10">
    <property type="entry name" value="Rho GTPase activation protein"/>
    <property type="match status" value="1"/>
</dbReference>
<evidence type="ECO:0000256" key="10">
    <source>
        <dbReference type="ARBA" id="ARBA00022475"/>
    </source>
</evidence>
<dbReference type="InterPro" id="IPR008936">
    <property type="entry name" value="Rho_GTPase_activation_prot"/>
</dbReference>
<evidence type="ECO:0000256" key="26">
    <source>
        <dbReference type="ARBA" id="ARBA00023125"/>
    </source>
</evidence>
<dbReference type="GO" id="GO:0005096">
    <property type="term" value="F:GTPase activator activity"/>
    <property type="evidence" value="ECO:0007669"/>
    <property type="project" value="UniProtKB-KW"/>
</dbReference>
<keyword evidence="32" id="KW-0968">Cytoplasmic vesicle</keyword>
<dbReference type="InterPro" id="IPR004827">
    <property type="entry name" value="bZIP"/>
</dbReference>
<sequence length="1023" mass="112779">MSLVAAFDDLVRCTNVLTQGCESEFLQFVRNQEQCRQRWLTAEMESGGMRERLIKLQAEKDALETKLKHARNQVDVEMKRRMKAEGEKDTLERQVALVRELLDDKQRSMLDEKGRESLAALASATNLKSPAKRLSAIDESNGSILSASDISYDRTDDDLDADISMLRDGTEWKRHSHGGKKRPSAPPKEDDSPAAKTIRTDLDNVGVGETSIITTTTVTLDGEGRGTATAKIETHPKPRLNRSFSQPLPVTLDKRPDSPGSDSTDSFWGTPASTLKGGISTPQLTPSRPAWSMQGTKKRVQGVLKPTSGGGRQHMFCSKTVIKPETCLPCNKKIKFGKMALKCKDCRVVCHPDCKFKVTMPCVPNNTPTSGKKQTNNYHATRRQLELENFLPPYGPMIPALVVHCINEIESRGMLEEGLYRVPGSDPAIKDLREKFFQGKTPNMAKEDIHVVCGCLKSFLRGLREPLVTFNLHHNFMRATEIADEQDFATSLYQAVSEMPQPNRDTLAFIILHLQRVSESKRTKMGMSNLAKVFGPTLIGHGTADPDHMTMLADTRKQPRVMEGLLLMPSDFWRKFAEEDNENLASPHVGNVITNPYSMRTPEGRQAPKGSMLGPVRTTPNSTDSGVKKSGSTSSLDRAKGFLQRTPLTPRICLGSEVWGILGARTRSFCRVRFLASELQKVSSGRARAAAWALFFCHAGKQLEMDGSIDDKSEDSPSSSGSSQPQNLSTVVHTITAVPTAIPNQPVEEDGEGHLVRTDPDIEKRREILSRRPSYRKILNELSSAEAPGIAKIEEDKEEEAAITSIQTTIPSYVQTSEPTEPPSHQLPIIYGPPVPLPPARMQDSSKVRGIGDASQDISSYKKITAGQTIQIAAANQNELTTQGLQTITMTNAGQGAVTAAAMPAGTTIVQYTQGDGSQQFVTVPAGEVQAYQIRAPSSLPAGVVMATPTGITSPQQLAEESARKRELRLMKNREAARECRRRKKEYVKCLETRVAVLEQQNKTLIEELKSLKELYCHKAETE</sequence>
<dbReference type="InterPro" id="IPR003102">
    <property type="entry name" value="CREB1-like_pKID"/>
</dbReference>
<evidence type="ECO:0000256" key="28">
    <source>
        <dbReference type="ARBA" id="ARBA00023163"/>
    </source>
</evidence>
<dbReference type="PANTHER" id="PTHR46199:SF3">
    <property type="entry name" value="RAC GTPASE-ACTIVATING PROTEIN 1"/>
    <property type="match status" value="1"/>
</dbReference>
<dbReference type="Pfam" id="PF00620">
    <property type="entry name" value="RhoGAP"/>
    <property type="match status" value="1"/>
</dbReference>
<keyword evidence="16" id="KW-0863">Zinc-finger</keyword>
<evidence type="ECO:0000256" key="20">
    <source>
        <dbReference type="ARBA" id="ARBA00022871"/>
    </source>
</evidence>
<keyword evidence="29" id="KW-0206">Cytoskeleton</keyword>
<dbReference type="FunFam" id="1.10.555.10:FF:000034">
    <property type="entry name" value="Rac GTPase-activating protein 1"/>
    <property type="match status" value="1"/>
</dbReference>
<keyword evidence="7" id="KW-0813">Transport</keyword>
<keyword evidence="25" id="KW-0446">Lipid-binding</keyword>
<dbReference type="InterPro" id="IPR046347">
    <property type="entry name" value="bZIP_sf"/>
</dbReference>
<keyword evidence="30" id="KW-0539">Nucleus</keyword>
<evidence type="ECO:0000256" key="25">
    <source>
        <dbReference type="ARBA" id="ARBA00023121"/>
    </source>
</evidence>
<feature type="domain" description="Rho-GAP" evidence="39">
    <location>
        <begin position="385"/>
        <end position="573"/>
    </location>
</feature>
<feature type="region of interest" description="Disordered" evidence="36">
    <location>
        <begin position="707"/>
        <end position="728"/>
    </location>
</feature>
<feature type="region of interest" description="Disordered" evidence="36">
    <location>
        <begin position="595"/>
        <end position="635"/>
    </location>
</feature>
<keyword evidence="14" id="KW-0132">Cell division</keyword>
<dbReference type="PROSITE" id="PS50953">
    <property type="entry name" value="KID"/>
    <property type="match status" value="1"/>
</dbReference>